<feature type="transmembrane region" description="Helical" evidence="8">
    <location>
        <begin position="365"/>
        <end position="383"/>
    </location>
</feature>
<dbReference type="PROSITE" id="PS51105">
    <property type="entry name" value="PTS_EIIC_TYPE_3"/>
    <property type="match status" value="1"/>
</dbReference>
<keyword evidence="2" id="KW-0813">Transport</keyword>
<comment type="subcellular location">
    <subcellularLocation>
        <location evidence="1">Cell membrane</location>
        <topology evidence="1">Multi-pass membrane protein</topology>
    </subcellularLocation>
</comment>
<dbReference type="Pfam" id="PF02378">
    <property type="entry name" value="PTS_EIIC"/>
    <property type="match status" value="1"/>
</dbReference>
<name>Q7MS25_WOLSU</name>
<evidence type="ECO:0000256" key="5">
    <source>
        <dbReference type="ARBA" id="ARBA00022692"/>
    </source>
</evidence>
<accession>Q7MS25</accession>
<evidence type="ECO:0000256" key="1">
    <source>
        <dbReference type="ARBA" id="ARBA00004651"/>
    </source>
</evidence>
<proteinExistence type="predicted"/>
<dbReference type="PANTHER" id="PTHR33989">
    <property type="match status" value="1"/>
</dbReference>
<dbReference type="InterPro" id="IPR001633">
    <property type="entry name" value="EAL_dom"/>
</dbReference>
<feature type="transmembrane region" description="Helical" evidence="8">
    <location>
        <begin position="389"/>
        <end position="406"/>
    </location>
</feature>
<dbReference type="Gene3D" id="3.20.20.450">
    <property type="entry name" value="EAL domain"/>
    <property type="match status" value="1"/>
</dbReference>
<keyword evidence="7 8" id="KW-0472">Membrane</keyword>
<reference evidence="11 12" key="1">
    <citation type="journal article" date="2003" name="Proc. Natl. Acad. Sci. U.S.A.">
        <title>Complete genome sequence and analysis of Wolinella succinogenes.</title>
        <authorList>
            <person name="Baar C."/>
            <person name="Eppinger M."/>
            <person name="Raddatz G."/>
            <person name="Simon JM."/>
            <person name="Lanz C."/>
            <person name="Klimmek O."/>
            <person name="Nandakumar R."/>
            <person name="Gross R."/>
            <person name="Rosinus A."/>
            <person name="Keller H."/>
            <person name="Jagtap P."/>
            <person name="Linke B."/>
            <person name="Meyer F."/>
            <person name="Lederer H."/>
            <person name="Schuster S.C."/>
        </authorList>
    </citation>
    <scope>NUCLEOTIDE SEQUENCE [LARGE SCALE GENOMIC DNA]</scope>
    <source>
        <strain evidence="12">ATCC 29543 / DSM 1740 / CCUG 13145 / JCM 31913 / LMG 7466 / NCTC 11488 / FDC 602W</strain>
    </source>
</reference>
<dbReference type="HOGENOM" id="CLU_024302_0_0_7"/>
<dbReference type="EMBL" id="BX571659">
    <property type="protein sequence ID" value="CAE09959.1"/>
    <property type="molecule type" value="Genomic_DNA"/>
</dbReference>
<dbReference type="GO" id="GO:0008982">
    <property type="term" value="F:protein-N(PI)-phosphohistidine-sugar phosphotransferase activity"/>
    <property type="evidence" value="ECO:0007669"/>
    <property type="project" value="InterPro"/>
</dbReference>
<evidence type="ECO:0008006" key="13">
    <source>
        <dbReference type="Google" id="ProtNLM"/>
    </source>
</evidence>
<evidence type="ECO:0000313" key="12">
    <source>
        <dbReference type="Proteomes" id="UP000000422"/>
    </source>
</evidence>
<gene>
    <name evidence="11" type="ordered locus">WS0848</name>
</gene>
<keyword evidence="3" id="KW-1003">Cell membrane</keyword>
<keyword evidence="6 8" id="KW-1133">Transmembrane helix</keyword>
<evidence type="ECO:0000256" key="8">
    <source>
        <dbReference type="SAM" id="Phobius"/>
    </source>
</evidence>
<dbReference type="InterPro" id="IPR035919">
    <property type="entry name" value="EAL_sf"/>
</dbReference>
<feature type="transmembrane region" description="Helical" evidence="8">
    <location>
        <begin position="104"/>
        <end position="120"/>
    </location>
</feature>
<dbReference type="KEGG" id="wsu:WS0848"/>
<keyword evidence="12" id="KW-1185">Reference proteome</keyword>
<feature type="domain" description="PTS EIIC type-3" evidence="10">
    <location>
        <begin position="1"/>
        <end position="402"/>
    </location>
</feature>
<keyword evidence="5 8" id="KW-0812">Transmembrane</keyword>
<feature type="transmembrane region" description="Helical" evidence="8">
    <location>
        <begin position="132"/>
        <end position="152"/>
    </location>
</feature>
<dbReference type="STRING" id="273121.WS0848"/>
<evidence type="ECO:0000313" key="11">
    <source>
        <dbReference type="EMBL" id="CAE09959.1"/>
    </source>
</evidence>
<evidence type="ECO:0000256" key="7">
    <source>
        <dbReference type="ARBA" id="ARBA00023136"/>
    </source>
</evidence>
<feature type="domain" description="EAL" evidence="9">
    <location>
        <begin position="447"/>
        <end position="702"/>
    </location>
</feature>
<feature type="transmembrane region" description="Helical" evidence="8">
    <location>
        <begin position="28"/>
        <end position="50"/>
    </location>
</feature>
<dbReference type="SMART" id="SM00052">
    <property type="entry name" value="EAL"/>
    <property type="match status" value="1"/>
</dbReference>
<dbReference type="PANTHER" id="PTHR33989:SF4">
    <property type="entry name" value="PTS SYSTEM N,N'-DIACETYLCHITOBIOSE-SPECIFIC EIIC COMPONENT"/>
    <property type="match status" value="1"/>
</dbReference>
<dbReference type="Pfam" id="PF00563">
    <property type="entry name" value="EAL"/>
    <property type="match status" value="1"/>
</dbReference>
<dbReference type="InterPro" id="IPR051088">
    <property type="entry name" value="PTS_Sugar-EIIC/EIIB"/>
</dbReference>
<dbReference type="eggNOG" id="COG1455">
    <property type="taxonomic scope" value="Bacteria"/>
</dbReference>
<evidence type="ECO:0000259" key="9">
    <source>
        <dbReference type="PROSITE" id="PS50883"/>
    </source>
</evidence>
<dbReference type="InterPro" id="IPR004501">
    <property type="entry name" value="PTS_EIIC_3"/>
</dbReference>
<dbReference type="CDD" id="cd01948">
    <property type="entry name" value="EAL"/>
    <property type="match status" value="1"/>
</dbReference>
<evidence type="ECO:0000256" key="6">
    <source>
        <dbReference type="ARBA" id="ARBA00022989"/>
    </source>
</evidence>
<feature type="transmembrane region" description="Helical" evidence="8">
    <location>
        <begin position="173"/>
        <end position="194"/>
    </location>
</feature>
<sequence length="704" mass="77870">MHDWVKQGVLLATRLSEWSLLKAVRQGLMYSLPLVLIGAICTLLLNFPLLESFKGVSLPWGGLWGDILRGIRHGTLSIISLTVLIGVSHAIFSSDKSLESSSHIAAILVVLGSYLLFIGSDSSEWLTLLSNQGLFLSINFALLVSYLFLWLYRHRLIRFRLYTHNPDDLFHGMLKLIEPAFWVFVIVALLKALGGSYLSGEVNLAPVSDFLSGLPFYLAGVLYQMGVSIFWFGGFHGNNLLEPVMLEVFGAFRAMNQELISLGGLPEWILTREFFEVFVHVGGTGATLSLLIALWLKGSRGGTAHLAKLSLLPALFNINELLIFGLPIIFNPFFLIPFLLAPLLFLSTSYLAMEMGWVPLVTHEVSWTTPIFIGGYIATGSLAGSILQGVNLILGFFLYLPFVVAYERYRHQSSEGVLHALAIEVSEGRIDQSVSILSLKDERGALSRELVGDLSSALLRRSSELFVLFQPQVAYDGRVVGAEALFRWRHEREGMIPPPLGIRLAEEAGLMDGLGSFIIESGFKEKAKWEREGKGDLWLSLNLSVAQIENPQLPQEIERLAREQGIDLKGVKFELTETAAFTQTQEICEGLMAIKALGARLAIDDFGMGASSLFYIKEFGVEIIKLDRVLVEDILSDANSRGIVASVATLCKELHLSLIAEFVENAEQVEILHKLGCSLFQGYHFAPPLSSQAFDDFLSQRATL</sequence>
<protein>
    <recommendedName>
        <fullName evidence="13">EAL domain-containing protein</fullName>
    </recommendedName>
</protein>
<evidence type="ECO:0000256" key="4">
    <source>
        <dbReference type="ARBA" id="ARBA00022597"/>
    </source>
</evidence>
<keyword evidence="4" id="KW-0762">Sugar transport</keyword>
<evidence type="ECO:0000259" key="10">
    <source>
        <dbReference type="PROSITE" id="PS51105"/>
    </source>
</evidence>
<dbReference type="GO" id="GO:0005886">
    <property type="term" value="C:plasma membrane"/>
    <property type="evidence" value="ECO:0007669"/>
    <property type="project" value="UniProtKB-SubCell"/>
</dbReference>
<dbReference type="PROSITE" id="PS50883">
    <property type="entry name" value="EAL"/>
    <property type="match status" value="1"/>
</dbReference>
<dbReference type="AlphaFoldDB" id="Q7MS25"/>
<dbReference type="eggNOG" id="COG2200">
    <property type="taxonomic scope" value="Bacteria"/>
</dbReference>
<evidence type="ECO:0000256" key="2">
    <source>
        <dbReference type="ARBA" id="ARBA00022448"/>
    </source>
</evidence>
<dbReference type="GO" id="GO:0009401">
    <property type="term" value="P:phosphoenolpyruvate-dependent sugar phosphotransferase system"/>
    <property type="evidence" value="ECO:0007669"/>
    <property type="project" value="InterPro"/>
</dbReference>
<feature type="transmembrane region" description="Helical" evidence="8">
    <location>
        <begin position="277"/>
        <end position="297"/>
    </location>
</feature>
<dbReference type="RefSeq" id="WP_011138756.1">
    <property type="nucleotide sequence ID" value="NC_005090.1"/>
</dbReference>
<dbReference type="SUPFAM" id="SSF141868">
    <property type="entry name" value="EAL domain-like"/>
    <property type="match status" value="1"/>
</dbReference>
<evidence type="ECO:0000256" key="3">
    <source>
        <dbReference type="ARBA" id="ARBA00022475"/>
    </source>
</evidence>
<dbReference type="Proteomes" id="UP000000422">
    <property type="component" value="Chromosome"/>
</dbReference>
<feature type="transmembrane region" description="Helical" evidence="8">
    <location>
        <begin position="214"/>
        <end position="232"/>
    </location>
</feature>
<organism evidence="12">
    <name type="scientific">Wolinella succinogenes (strain ATCC 29543 / DSM 1740 / CCUG 13145 / JCM 31913 / LMG 7466 / NCTC 11488 / FDC 602W)</name>
    <name type="common">Vibrio succinogenes</name>
    <dbReference type="NCBI Taxonomy" id="273121"/>
    <lineage>
        <taxon>Bacteria</taxon>
        <taxon>Pseudomonadati</taxon>
        <taxon>Campylobacterota</taxon>
        <taxon>Epsilonproteobacteria</taxon>
        <taxon>Campylobacterales</taxon>
        <taxon>Helicobacteraceae</taxon>
        <taxon>Wolinella</taxon>
    </lineage>
</organism>
<feature type="transmembrane region" description="Helical" evidence="8">
    <location>
        <begin position="70"/>
        <end position="92"/>
    </location>
</feature>
<dbReference type="InterPro" id="IPR003352">
    <property type="entry name" value="PTS_EIIC"/>
</dbReference>